<reference evidence="2" key="1">
    <citation type="submission" date="2018-06" db="EMBL/GenBank/DDBJ databases">
        <authorList>
            <person name="Zhirakovskaya E."/>
        </authorList>
    </citation>
    <scope>NUCLEOTIDE SEQUENCE</scope>
</reference>
<accession>A0A3B0UJ61</accession>
<evidence type="ECO:0000313" key="2">
    <source>
        <dbReference type="EMBL" id="VAW19596.1"/>
    </source>
</evidence>
<dbReference type="PROSITE" id="PS51186">
    <property type="entry name" value="GNAT"/>
    <property type="match status" value="1"/>
</dbReference>
<feature type="domain" description="N-acetyltransferase" evidence="1">
    <location>
        <begin position="1"/>
        <end position="167"/>
    </location>
</feature>
<dbReference type="Pfam" id="PF00583">
    <property type="entry name" value="Acetyltransf_1"/>
    <property type="match status" value="1"/>
</dbReference>
<dbReference type="EMBL" id="UOER01000050">
    <property type="protein sequence ID" value="VAW19596.1"/>
    <property type="molecule type" value="Genomic_DNA"/>
</dbReference>
<dbReference type="InterPro" id="IPR000182">
    <property type="entry name" value="GNAT_dom"/>
</dbReference>
<dbReference type="SUPFAM" id="SSF55729">
    <property type="entry name" value="Acyl-CoA N-acyltransferases (Nat)"/>
    <property type="match status" value="1"/>
</dbReference>
<dbReference type="AlphaFoldDB" id="A0A3B0UJ61"/>
<name>A0A3B0UJ61_9ZZZZ</name>
<dbReference type="CDD" id="cd04301">
    <property type="entry name" value="NAT_SF"/>
    <property type="match status" value="1"/>
</dbReference>
<proteinExistence type="predicted"/>
<dbReference type="GO" id="GO:0016747">
    <property type="term" value="F:acyltransferase activity, transferring groups other than amino-acyl groups"/>
    <property type="evidence" value="ECO:0007669"/>
    <property type="project" value="InterPro"/>
</dbReference>
<gene>
    <name evidence="2" type="ORF">MNBD_BACTEROID04-11</name>
</gene>
<protein>
    <submittedName>
        <fullName evidence="2">Acetyltransferase</fullName>
    </submittedName>
</protein>
<sequence length="170" mass="20327">MIKKASISDLDQLYSITKSCAKQMTGNGVFQWDENYPSKEILQKDIDLQQIWKLEVQSIIIGIIVLTEIEDQEYQDVKWLTKNNNNLYIHRLAIKPEDQGKGYAQKLMDFAENYALQNNYSSIRLDTFSKNKRNQEFYKKRNYKKLEHIYFPNQSEFPFYCFEKVLKKNE</sequence>
<keyword evidence="2" id="KW-0808">Transferase</keyword>
<organism evidence="2">
    <name type="scientific">hydrothermal vent metagenome</name>
    <dbReference type="NCBI Taxonomy" id="652676"/>
    <lineage>
        <taxon>unclassified sequences</taxon>
        <taxon>metagenomes</taxon>
        <taxon>ecological metagenomes</taxon>
    </lineage>
</organism>
<evidence type="ECO:0000259" key="1">
    <source>
        <dbReference type="PROSITE" id="PS51186"/>
    </source>
</evidence>
<dbReference type="Gene3D" id="3.40.630.30">
    <property type="match status" value="1"/>
</dbReference>
<dbReference type="InterPro" id="IPR016181">
    <property type="entry name" value="Acyl_CoA_acyltransferase"/>
</dbReference>